<feature type="compositionally biased region" description="Acidic residues" evidence="1">
    <location>
        <begin position="321"/>
        <end position="331"/>
    </location>
</feature>
<proteinExistence type="predicted"/>
<evidence type="ECO:0000313" key="2">
    <source>
        <dbReference type="EMBL" id="KAF1946492.1"/>
    </source>
</evidence>
<evidence type="ECO:0000256" key="1">
    <source>
        <dbReference type="SAM" id="MobiDB-lite"/>
    </source>
</evidence>
<accession>A0A6A5T3P5</accession>
<dbReference type="Proteomes" id="UP000800038">
    <property type="component" value="Unassembled WGS sequence"/>
</dbReference>
<name>A0A6A5T3P5_9PLEO</name>
<gene>
    <name evidence="2" type="ORF">EJ02DRAFT_418600</name>
</gene>
<organism evidence="2 3">
    <name type="scientific">Clathrospora elynae</name>
    <dbReference type="NCBI Taxonomy" id="706981"/>
    <lineage>
        <taxon>Eukaryota</taxon>
        <taxon>Fungi</taxon>
        <taxon>Dikarya</taxon>
        <taxon>Ascomycota</taxon>
        <taxon>Pezizomycotina</taxon>
        <taxon>Dothideomycetes</taxon>
        <taxon>Pleosporomycetidae</taxon>
        <taxon>Pleosporales</taxon>
        <taxon>Diademaceae</taxon>
        <taxon>Clathrospora</taxon>
    </lineage>
</organism>
<dbReference type="OrthoDB" id="3687895at2759"/>
<feature type="compositionally biased region" description="Low complexity" evidence="1">
    <location>
        <begin position="28"/>
        <end position="47"/>
    </location>
</feature>
<feature type="compositionally biased region" description="Basic residues" evidence="1">
    <location>
        <begin position="53"/>
        <end position="62"/>
    </location>
</feature>
<sequence>MPPKRMATEKATPKSNTETRATPKRKSTSPSRRISYITSSSTLSDSTAQTPQPKRRARKFPGRGHDISLSSSSDNQEEEEAETKPSTTAKKREQEPATRPPAPKRRKPSPPVPTPAEGKEYIAQPTPHRLRPINAEPTSSASTQTMASVTTNSNNIIPAAVPLPTIILGMLAYLDLLHPYMAFQLSLSGLQGSTYDTAHATMREVDDVVSRLKMSAGDVKEGGEYVTEEEENVKEKRGGMVERNKKKTKKTGMIQAKIIARKQKETTEVCAATRRRKLVELFGEDAVDTNVDTEDADGEAHPDSALWDNNYQARHSSTDTAESESTGEDTDVIERREMNALRRRKALQKRRTEGKDDVNSIVKKVYHEKTAPLVEFCAVEW</sequence>
<feature type="region of interest" description="Disordered" evidence="1">
    <location>
        <begin position="1"/>
        <end position="143"/>
    </location>
</feature>
<evidence type="ECO:0000313" key="3">
    <source>
        <dbReference type="Proteomes" id="UP000800038"/>
    </source>
</evidence>
<dbReference type="EMBL" id="ML976003">
    <property type="protein sequence ID" value="KAF1946492.1"/>
    <property type="molecule type" value="Genomic_DNA"/>
</dbReference>
<feature type="compositionally biased region" description="Polar residues" evidence="1">
    <location>
        <begin position="307"/>
        <end position="320"/>
    </location>
</feature>
<keyword evidence="3" id="KW-1185">Reference proteome</keyword>
<reference evidence="2" key="1">
    <citation type="journal article" date="2020" name="Stud. Mycol.">
        <title>101 Dothideomycetes genomes: a test case for predicting lifestyles and emergence of pathogens.</title>
        <authorList>
            <person name="Haridas S."/>
            <person name="Albert R."/>
            <person name="Binder M."/>
            <person name="Bloem J."/>
            <person name="Labutti K."/>
            <person name="Salamov A."/>
            <person name="Andreopoulos B."/>
            <person name="Baker S."/>
            <person name="Barry K."/>
            <person name="Bills G."/>
            <person name="Bluhm B."/>
            <person name="Cannon C."/>
            <person name="Castanera R."/>
            <person name="Culley D."/>
            <person name="Daum C."/>
            <person name="Ezra D."/>
            <person name="Gonzalez J."/>
            <person name="Henrissat B."/>
            <person name="Kuo A."/>
            <person name="Liang C."/>
            <person name="Lipzen A."/>
            <person name="Lutzoni F."/>
            <person name="Magnuson J."/>
            <person name="Mondo S."/>
            <person name="Nolan M."/>
            <person name="Ohm R."/>
            <person name="Pangilinan J."/>
            <person name="Park H.-J."/>
            <person name="Ramirez L."/>
            <person name="Alfaro M."/>
            <person name="Sun H."/>
            <person name="Tritt A."/>
            <person name="Yoshinaga Y."/>
            <person name="Zwiers L.-H."/>
            <person name="Turgeon B."/>
            <person name="Goodwin S."/>
            <person name="Spatafora J."/>
            <person name="Crous P."/>
            <person name="Grigoriev I."/>
        </authorList>
    </citation>
    <scope>NUCLEOTIDE SEQUENCE</scope>
    <source>
        <strain evidence="2">CBS 161.51</strain>
    </source>
</reference>
<dbReference type="AlphaFoldDB" id="A0A6A5T3P5"/>
<feature type="region of interest" description="Disordered" evidence="1">
    <location>
        <begin position="291"/>
        <end position="332"/>
    </location>
</feature>
<protein>
    <submittedName>
        <fullName evidence="2">Uncharacterized protein</fullName>
    </submittedName>
</protein>
<feature type="compositionally biased region" description="Basic and acidic residues" evidence="1">
    <location>
        <begin position="1"/>
        <end position="12"/>
    </location>
</feature>